<geneLocation type="plasmid" evidence="2">
    <name>pac1084_1</name>
</geneLocation>
<dbReference type="Proteomes" id="UP000189055">
    <property type="component" value="Plasmid pAC1084_1"/>
</dbReference>
<proteinExistence type="predicted"/>
<dbReference type="AlphaFoldDB" id="A0A1U9LJK0"/>
<gene>
    <name evidence="1" type="ORF">A0U91_16700</name>
</gene>
<evidence type="ECO:0000313" key="2">
    <source>
        <dbReference type="Proteomes" id="UP000189055"/>
    </source>
</evidence>
<evidence type="ECO:0000313" key="1">
    <source>
        <dbReference type="EMBL" id="AQT06644.1"/>
    </source>
</evidence>
<accession>A0A1U9LJK0</accession>
<organism evidence="1 2">
    <name type="scientific">Acetobacter persici</name>
    <dbReference type="NCBI Taxonomy" id="1076596"/>
    <lineage>
        <taxon>Bacteria</taxon>
        <taxon>Pseudomonadati</taxon>
        <taxon>Pseudomonadota</taxon>
        <taxon>Alphaproteobacteria</taxon>
        <taxon>Acetobacterales</taxon>
        <taxon>Acetobacteraceae</taxon>
        <taxon>Acetobacter</taxon>
    </lineage>
</organism>
<reference evidence="1 2" key="1">
    <citation type="submission" date="2016-03" db="EMBL/GenBank/DDBJ databases">
        <title>Acetic acid bacteria sequencing.</title>
        <authorList>
            <person name="Brandt J."/>
            <person name="Jakob F."/>
            <person name="Vogel R.F."/>
        </authorList>
    </citation>
    <scope>NUCLEOTIDE SEQUENCE [LARGE SCALE GENOMIC DNA]</scope>
    <source>
        <strain evidence="1 2">TMW2.1084</strain>
        <plasmid evidence="2">pac1084_1</plasmid>
    </source>
</reference>
<dbReference type="EMBL" id="CP014688">
    <property type="protein sequence ID" value="AQT06644.1"/>
    <property type="molecule type" value="Genomic_DNA"/>
</dbReference>
<sequence length="101" mass="11792">MIKIRIHEATNLVISKLIHALSQRLIYMPPWNPVPLPSLPHDSVNLCFRDLRWLFGKLAEVSYIDLITVEKHRKEKPDRIKQFQKDSMEGVDYWGSTPPPS</sequence>
<dbReference type="KEGG" id="aper:A0U91_16700"/>
<keyword evidence="1" id="KW-0614">Plasmid</keyword>
<name>A0A1U9LJK0_9PROT</name>
<protein>
    <submittedName>
        <fullName evidence="1">Uncharacterized protein</fullName>
    </submittedName>
</protein>